<keyword evidence="3" id="KW-0560">Oxidoreductase</keyword>
<evidence type="ECO:0000313" key="6">
    <source>
        <dbReference type="Proteomes" id="UP000269199"/>
    </source>
</evidence>
<dbReference type="InterPro" id="IPR045247">
    <property type="entry name" value="Oye-like"/>
</dbReference>
<feature type="domain" description="NADH:flavin oxidoreductase/NADH oxidase N-terminal" evidence="4">
    <location>
        <begin position="6"/>
        <end position="337"/>
    </location>
</feature>
<proteinExistence type="inferred from homology"/>
<dbReference type="InterPro" id="IPR001155">
    <property type="entry name" value="OxRdtase_FMN_N"/>
</dbReference>
<dbReference type="Gene3D" id="3.20.20.70">
    <property type="entry name" value="Aldolase class I"/>
    <property type="match status" value="1"/>
</dbReference>
<dbReference type="EMBL" id="CP024996">
    <property type="protein sequence ID" value="AYR23396.1"/>
    <property type="molecule type" value="Genomic_DNA"/>
</dbReference>
<gene>
    <name evidence="5" type="ORF">RC54_05960</name>
</gene>
<accession>A0AAD0U6R5</accession>
<dbReference type="GO" id="GO:0016628">
    <property type="term" value="F:oxidoreductase activity, acting on the CH-CH group of donors, NAD or NADP as acceptor"/>
    <property type="evidence" value="ECO:0007669"/>
    <property type="project" value="UniProtKB-ARBA"/>
</dbReference>
<evidence type="ECO:0000256" key="1">
    <source>
        <dbReference type="ARBA" id="ARBA00001917"/>
    </source>
</evidence>
<name>A0AAD0U6R5_9BURK</name>
<dbReference type="InterPro" id="IPR013785">
    <property type="entry name" value="Aldolase_TIM"/>
</dbReference>
<evidence type="ECO:0000313" key="5">
    <source>
        <dbReference type="EMBL" id="AYR23396.1"/>
    </source>
</evidence>
<reference evidence="5 6" key="1">
    <citation type="submission" date="2017-11" db="EMBL/GenBank/DDBJ databases">
        <title>Complete genome sequence of Herbaspirillum rubrisubalbicans DSM 11543.</title>
        <authorList>
            <person name="Chen M."/>
            <person name="An Q."/>
        </authorList>
    </citation>
    <scope>NUCLEOTIDE SEQUENCE [LARGE SCALE GENOMIC DNA]</scope>
    <source>
        <strain evidence="5 6">DSM 11543</strain>
    </source>
</reference>
<dbReference type="CDD" id="cd02933">
    <property type="entry name" value="OYE_like_FMN"/>
    <property type="match status" value="1"/>
</dbReference>
<dbReference type="RefSeq" id="WP_082803127.1">
    <property type="nucleotide sequence ID" value="NZ_CP024996.1"/>
</dbReference>
<dbReference type="Proteomes" id="UP000269199">
    <property type="component" value="Chromosome"/>
</dbReference>
<dbReference type="Pfam" id="PF00724">
    <property type="entry name" value="Oxidored_FMN"/>
    <property type="match status" value="1"/>
</dbReference>
<organism evidence="5 6">
    <name type="scientific">Herbaspirillum rubrisubalbicans</name>
    <dbReference type="NCBI Taxonomy" id="80842"/>
    <lineage>
        <taxon>Bacteria</taxon>
        <taxon>Pseudomonadati</taxon>
        <taxon>Pseudomonadota</taxon>
        <taxon>Betaproteobacteria</taxon>
        <taxon>Burkholderiales</taxon>
        <taxon>Oxalobacteraceae</taxon>
        <taxon>Herbaspirillum</taxon>
    </lineage>
</organism>
<dbReference type="GO" id="GO:0005829">
    <property type="term" value="C:cytosol"/>
    <property type="evidence" value="ECO:0007669"/>
    <property type="project" value="TreeGrafter"/>
</dbReference>
<evidence type="ECO:0000256" key="3">
    <source>
        <dbReference type="ARBA" id="ARBA00023002"/>
    </source>
</evidence>
<dbReference type="SUPFAM" id="SSF51395">
    <property type="entry name" value="FMN-linked oxidoreductases"/>
    <property type="match status" value="1"/>
</dbReference>
<evidence type="ECO:0000256" key="2">
    <source>
        <dbReference type="ARBA" id="ARBA00005979"/>
    </source>
</evidence>
<dbReference type="PANTHER" id="PTHR22893:SF91">
    <property type="entry name" value="NADPH DEHYDROGENASE 2-RELATED"/>
    <property type="match status" value="1"/>
</dbReference>
<comment type="cofactor">
    <cofactor evidence="1">
        <name>FMN</name>
        <dbReference type="ChEBI" id="CHEBI:58210"/>
    </cofactor>
</comment>
<sequence>MPTPASLFDPIQLGAIRAPNRIFMAPMTRGRATREHLPTPLMAEYYAQRASAGLIISEAIGITQQGLGWAYAPGIWSAEQVAAWRTVTDAVHLAGGRIMAQLWHMGRLVHPSFAQGAQAVSASATTAPGQAHTYAGKLPNVAARPLRIEEIPKLLEEFRQSARNALQAGFDGVQIHAANGYLIDQFLRDSANLRADIYGGSIQNRIRLLNEVTNAVADTIGADRTSVRLSPNSETLGVTDSNPLPLYLEAISSLSSIGISCLELREPPLNGTFGTGYLPPMASQLRSAFKGPVILNADFDISRAQDQLQTGVGDAITFGRLFIANPDLPERVAQNAPLRESDQSTWFSQGPVGYLDYPTYSAELSQSGEPK</sequence>
<protein>
    <submittedName>
        <fullName evidence="5">Alkene reductase</fullName>
    </submittedName>
</protein>
<dbReference type="AlphaFoldDB" id="A0AAD0U6R5"/>
<dbReference type="GO" id="GO:0010181">
    <property type="term" value="F:FMN binding"/>
    <property type="evidence" value="ECO:0007669"/>
    <property type="project" value="InterPro"/>
</dbReference>
<evidence type="ECO:0000259" key="4">
    <source>
        <dbReference type="Pfam" id="PF00724"/>
    </source>
</evidence>
<comment type="similarity">
    <text evidence="2">Belongs to the NADH:flavin oxidoreductase/NADH oxidase family.</text>
</comment>
<dbReference type="FunFam" id="3.20.20.70:FF:000059">
    <property type="entry name" value="N-ethylmaleimide reductase, FMN-linked"/>
    <property type="match status" value="1"/>
</dbReference>
<dbReference type="PANTHER" id="PTHR22893">
    <property type="entry name" value="NADH OXIDOREDUCTASE-RELATED"/>
    <property type="match status" value="1"/>
</dbReference>